<name>A0A2A2FES2_9EURY</name>
<proteinExistence type="predicted"/>
<dbReference type="RefSeq" id="WP_095637300.1">
    <property type="nucleotide sequence ID" value="NZ_NSKC01000005.1"/>
</dbReference>
<dbReference type="PANTHER" id="PTHR47197">
    <property type="entry name" value="PROTEIN NIRF"/>
    <property type="match status" value="1"/>
</dbReference>
<dbReference type="InterPro" id="IPR015943">
    <property type="entry name" value="WD40/YVTN_repeat-like_dom_sf"/>
</dbReference>
<organism evidence="1 2">
    <name type="scientific">Halorubrum salipaludis</name>
    <dbReference type="NCBI Taxonomy" id="2032630"/>
    <lineage>
        <taxon>Archaea</taxon>
        <taxon>Methanobacteriati</taxon>
        <taxon>Methanobacteriota</taxon>
        <taxon>Stenosarchaea group</taxon>
        <taxon>Halobacteria</taxon>
        <taxon>Halobacteriales</taxon>
        <taxon>Haloferacaceae</taxon>
        <taxon>Halorubrum</taxon>
    </lineage>
</organism>
<sequence>MTQRHDAAIDGTASAATPTIVKNAASDHFSVLDLSRGEVVGEVGDGRYPHTAVFNRDAGVAYLLYIASAHLEVVDLDRLETRQRIDRLGTMPVGSAFAPDEGLFFVGTGVGLPDRDDPGVLAFAVDGEGLLDPVGSRALSRCSGMGIGPDGRLFVGLKDAGEVAALAADPALDVDARIPVGPEPHDMYPLPDGGLIAVNNAGASRVSFVDPAAEAVRATATTGGNPHGFAVGDGPNGRYAVVPARDDDRVAIVSLTEAAAGDTDPTTGLVDVGTPTGFAATTPDGRYALVDAYEDERVTVLDPVAGEVVGRVEVGGEPLHLVFGPDGDRCYVGNMERREVAVLDTAPLREGRPGDVRVVDRIGGLGEKPSGIFRPEVDA</sequence>
<dbReference type="InterPro" id="IPR011048">
    <property type="entry name" value="Haem_d1_sf"/>
</dbReference>
<dbReference type="Proteomes" id="UP000218083">
    <property type="component" value="Unassembled WGS sequence"/>
</dbReference>
<keyword evidence="2" id="KW-1185">Reference proteome</keyword>
<dbReference type="SUPFAM" id="SSF51004">
    <property type="entry name" value="C-terminal (heme d1) domain of cytochrome cd1-nitrite reductase"/>
    <property type="match status" value="1"/>
</dbReference>
<accession>A0A2A2FES2</accession>
<dbReference type="OrthoDB" id="201023at2157"/>
<protein>
    <recommendedName>
        <fullName evidence="3">40-residue YVTN family beta-propeller repeat-containing protein</fullName>
    </recommendedName>
</protein>
<dbReference type="PANTHER" id="PTHR47197:SF3">
    <property type="entry name" value="DIHYDRO-HEME D1 DEHYDROGENASE"/>
    <property type="match status" value="1"/>
</dbReference>
<evidence type="ECO:0000313" key="1">
    <source>
        <dbReference type="EMBL" id="PAU83340.1"/>
    </source>
</evidence>
<evidence type="ECO:0000313" key="2">
    <source>
        <dbReference type="Proteomes" id="UP000218083"/>
    </source>
</evidence>
<gene>
    <name evidence="1" type="ORF">CK500_11155</name>
</gene>
<dbReference type="InterPro" id="IPR051200">
    <property type="entry name" value="Host-pathogen_enzymatic-act"/>
</dbReference>
<evidence type="ECO:0008006" key="3">
    <source>
        <dbReference type="Google" id="ProtNLM"/>
    </source>
</evidence>
<comment type="caution">
    <text evidence="1">The sequence shown here is derived from an EMBL/GenBank/DDBJ whole genome shotgun (WGS) entry which is preliminary data.</text>
</comment>
<reference evidence="1 2" key="1">
    <citation type="submission" date="2017-08" db="EMBL/GenBank/DDBJ databases">
        <title>The strain WRN001 was isolated from Binhai saline alkaline soil, Tianjin, China.</title>
        <authorList>
            <person name="Liu D."/>
            <person name="Zhang G."/>
        </authorList>
    </citation>
    <scope>NUCLEOTIDE SEQUENCE [LARGE SCALE GENOMIC DNA]</scope>
    <source>
        <strain evidence="1 2">WN019</strain>
    </source>
</reference>
<dbReference type="EMBL" id="NSKC01000005">
    <property type="protein sequence ID" value="PAU83340.1"/>
    <property type="molecule type" value="Genomic_DNA"/>
</dbReference>
<dbReference type="AlphaFoldDB" id="A0A2A2FES2"/>
<dbReference type="Gene3D" id="2.130.10.10">
    <property type="entry name" value="YVTN repeat-like/Quinoprotein amine dehydrogenase"/>
    <property type="match status" value="2"/>
</dbReference>